<protein>
    <submittedName>
        <fullName evidence="1">Uncharacterized protein</fullName>
    </submittedName>
</protein>
<dbReference type="EMBL" id="FWYF01000003">
    <property type="protein sequence ID" value="SMD36821.1"/>
    <property type="molecule type" value="Genomic_DNA"/>
</dbReference>
<dbReference type="OrthoDB" id="9852494at2"/>
<dbReference type="AlphaFoldDB" id="A0A1W2GJQ9"/>
<organism evidence="1 2">
    <name type="scientific">Reichenbachiella faecimaris</name>
    <dbReference type="NCBI Taxonomy" id="692418"/>
    <lineage>
        <taxon>Bacteria</taxon>
        <taxon>Pseudomonadati</taxon>
        <taxon>Bacteroidota</taxon>
        <taxon>Cytophagia</taxon>
        <taxon>Cytophagales</taxon>
        <taxon>Reichenbachiellaceae</taxon>
        <taxon>Reichenbachiella</taxon>
    </lineage>
</organism>
<dbReference type="STRING" id="692418.SAMN04488029_3086"/>
<sequence length="140" mass="15827">MKKYIIPLLILASCNAPKVTGNAVNQSDYKKAVEKKLGTPVTYEANESNTRVLCIYESEKKPEQPRNTVSFLVYDMEKSEIVYESSVDGGSVSWYDEDRIEIFSTPGYVRSDQTNDDFAKIHDLTNGKTVPKKEYLKGSE</sequence>
<keyword evidence="2" id="KW-1185">Reference proteome</keyword>
<dbReference type="Proteomes" id="UP000192472">
    <property type="component" value="Unassembled WGS sequence"/>
</dbReference>
<gene>
    <name evidence="1" type="ORF">SAMN04488029_3086</name>
</gene>
<name>A0A1W2GJQ9_REIFA</name>
<accession>A0A1W2GJQ9</accession>
<dbReference type="RefSeq" id="WP_084373725.1">
    <property type="nucleotide sequence ID" value="NZ_FWYF01000003.1"/>
</dbReference>
<proteinExistence type="predicted"/>
<reference evidence="1 2" key="1">
    <citation type="submission" date="2017-04" db="EMBL/GenBank/DDBJ databases">
        <authorList>
            <person name="Afonso C.L."/>
            <person name="Miller P.J."/>
            <person name="Scott M.A."/>
            <person name="Spackman E."/>
            <person name="Goraichik I."/>
            <person name="Dimitrov K.M."/>
            <person name="Suarez D.L."/>
            <person name="Swayne D.E."/>
        </authorList>
    </citation>
    <scope>NUCLEOTIDE SEQUENCE [LARGE SCALE GENOMIC DNA]</scope>
    <source>
        <strain evidence="1 2">DSM 26133</strain>
    </source>
</reference>
<evidence type="ECO:0000313" key="1">
    <source>
        <dbReference type="EMBL" id="SMD36821.1"/>
    </source>
</evidence>
<evidence type="ECO:0000313" key="2">
    <source>
        <dbReference type="Proteomes" id="UP000192472"/>
    </source>
</evidence>